<accession>A0A8D0C6A1</accession>
<dbReference type="AlphaFoldDB" id="A0A8D0C6A1"/>
<keyword evidence="2" id="KW-0240">DNA-directed RNA polymerase</keyword>
<dbReference type="InterPro" id="IPR045222">
    <property type="entry name" value="Rpb4-like"/>
</dbReference>
<sequence length="201" mass="22849">MASFWDNFQQPCLAISIPNLPFKCKPGPQWPSAELLPRACVILFPLSSELRQLPEEHVHGSCSCFFLSTLIFRSAKCFISGDGKNKVLMDAWAVDVEEDPSQVVFPKDFEIRCGTGSNRMSLHRNTQLLFSCFKKQATIESVCSLLLQKRLFKFELACLANHCPEIAKEAKALILSLESYFEDEELQQILDDIQNQQSFHD</sequence>
<dbReference type="PANTHER" id="PTHR21297">
    <property type="entry name" value="DNA-DIRECTED RNA POLYMERASE II"/>
    <property type="match status" value="1"/>
</dbReference>
<dbReference type="Pfam" id="PF03874">
    <property type="entry name" value="RNA_pol_Rpb4"/>
    <property type="match status" value="1"/>
</dbReference>
<dbReference type="SMART" id="SM00657">
    <property type="entry name" value="RPOL4c"/>
    <property type="match status" value="1"/>
</dbReference>
<dbReference type="SUPFAM" id="SSF47819">
    <property type="entry name" value="HRDC-like"/>
    <property type="match status" value="1"/>
</dbReference>
<dbReference type="GO" id="GO:0000428">
    <property type="term" value="C:DNA-directed RNA polymerase complex"/>
    <property type="evidence" value="ECO:0007669"/>
    <property type="project" value="UniProtKB-KW"/>
</dbReference>
<dbReference type="InterPro" id="IPR038324">
    <property type="entry name" value="Rpb4/RPC9_sf"/>
</dbReference>
<comment type="similarity">
    <text evidence="4">Belongs to the eukaryotic RPB4 RNA polymerase subunit family.</text>
</comment>
<reference evidence="6" key="2">
    <citation type="submission" date="2025-09" db="UniProtKB">
        <authorList>
            <consortium name="Ensembl"/>
        </authorList>
    </citation>
    <scope>IDENTIFICATION</scope>
</reference>
<comment type="subcellular location">
    <subcellularLocation>
        <location evidence="1">Nucleus</location>
    </subcellularLocation>
</comment>
<evidence type="ECO:0000259" key="5">
    <source>
        <dbReference type="SMART" id="SM00657"/>
    </source>
</evidence>
<name>A0A8D0C6A1_SALMN</name>
<keyword evidence="7" id="KW-1185">Reference proteome</keyword>
<evidence type="ECO:0000313" key="6">
    <source>
        <dbReference type="Ensembl" id="ENSSMRP00000018381.1"/>
    </source>
</evidence>
<keyword evidence="3" id="KW-0539">Nucleus</keyword>
<dbReference type="InterPro" id="IPR005574">
    <property type="entry name" value="Rpb4/RPC9"/>
</dbReference>
<dbReference type="InterPro" id="IPR006590">
    <property type="entry name" value="RNA_pol_Rpb4/RPC9_core"/>
</dbReference>
<protein>
    <recommendedName>
        <fullName evidence="5">RNA polymerase Rpb4/RPC9 core domain-containing protein</fullName>
    </recommendedName>
</protein>
<dbReference type="GO" id="GO:0006352">
    <property type="term" value="P:DNA-templated transcription initiation"/>
    <property type="evidence" value="ECO:0007669"/>
    <property type="project" value="InterPro"/>
</dbReference>
<dbReference type="Proteomes" id="UP000694421">
    <property type="component" value="Unplaced"/>
</dbReference>
<keyword evidence="2" id="KW-0804">Transcription</keyword>
<evidence type="ECO:0000256" key="1">
    <source>
        <dbReference type="ARBA" id="ARBA00004123"/>
    </source>
</evidence>
<dbReference type="Ensembl" id="ENSSMRT00000021529.1">
    <property type="protein sequence ID" value="ENSSMRP00000018381.1"/>
    <property type="gene ID" value="ENSSMRG00000014296.1"/>
</dbReference>
<dbReference type="GO" id="GO:0005634">
    <property type="term" value="C:nucleus"/>
    <property type="evidence" value="ECO:0007669"/>
    <property type="project" value="UniProtKB-SubCell"/>
</dbReference>
<proteinExistence type="inferred from homology"/>
<dbReference type="InterPro" id="IPR010997">
    <property type="entry name" value="HRDC-like_sf"/>
</dbReference>
<evidence type="ECO:0000313" key="7">
    <source>
        <dbReference type="Proteomes" id="UP000694421"/>
    </source>
</evidence>
<reference evidence="6" key="1">
    <citation type="submission" date="2025-08" db="UniProtKB">
        <authorList>
            <consortium name="Ensembl"/>
        </authorList>
    </citation>
    <scope>IDENTIFICATION</scope>
</reference>
<evidence type="ECO:0000256" key="4">
    <source>
        <dbReference type="ARBA" id="ARBA00025724"/>
    </source>
</evidence>
<feature type="domain" description="RNA polymerase Rpb4/RPC9 core" evidence="5">
    <location>
        <begin position="94"/>
        <end position="200"/>
    </location>
</feature>
<dbReference type="GO" id="GO:0000166">
    <property type="term" value="F:nucleotide binding"/>
    <property type="evidence" value="ECO:0007669"/>
    <property type="project" value="InterPro"/>
</dbReference>
<evidence type="ECO:0000256" key="2">
    <source>
        <dbReference type="ARBA" id="ARBA00022478"/>
    </source>
</evidence>
<dbReference type="Gene3D" id="1.20.1250.40">
    <property type="match status" value="1"/>
</dbReference>
<evidence type="ECO:0000256" key="3">
    <source>
        <dbReference type="ARBA" id="ARBA00023242"/>
    </source>
</evidence>
<organism evidence="6 7">
    <name type="scientific">Salvator merianae</name>
    <name type="common">Argentine black and white tegu</name>
    <name type="synonym">Tupinambis merianae</name>
    <dbReference type="NCBI Taxonomy" id="96440"/>
    <lineage>
        <taxon>Eukaryota</taxon>
        <taxon>Metazoa</taxon>
        <taxon>Chordata</taxon>
        <taxon>Craniata</taxon>
        <taxon>Vertebrata</taxon>
        <taxon>Euteleostomi</taxon>
        <taxon>Lepidosauria</taxon>
        <taxon>Squamata</taxon>
        <taxon>Bifurcata</taxon>
        <taxon>Unidentata</taxon>
        <taxon>Episquamata</taxon>
        <taxon>Laterata</taxon>
        <taxon>Teiioidea</taxon>
        <taxon>Teiidae</taxon>
        <taxon>Salvator</taxon>
    </lineage>
</organism>
<dbReference type="GeneTree" id="ENSGT01120000272832"/>